<dbReference type="Proteomes" id="UP001352852">
    <property type="component" value="Unassembled WGS sequence"/>
</dbReference>
<proteinExistence type="predicted"/>
<name>A0ABU7CX56_9TELE</name>
<keyword evidence="2" id="KW-1185">Reference proteome</keyword>
<evidence type="ECO:0000313" key="2">
    <source>
        <dbReference type="Proteomes" id="UP001352852"/>
    </source>
</evidence>
<organism evidence="1 2">
    <name type="scientific">Characodon lateralis</name>
    <dbReference type="NCBI Taxonomy" id="208331"/>
    <lineage>
        <taxon>Eukaryota</taxon>
        <taxon>Metazoa</taxon>
        <taxon>Chordata</taxon>
        <taxon>Craniata</taxon>
        <taxon>Vertebrata</taxon>
        <taxon>Euteleostomi</taxon>
        <taxon>Actinopterygii</taxon>
        <taxon>Neopterygii</taxon>
        <taxon>Teleostei</taxon>
        <taxon>Neoteleostei</taxon>
        <taxon>Acanthomorphata</taxon>
        <taxon>Ovalentaria</taxon>
        <taxon>Atherinomorphae</taxon>
        <taxon>Cyprinodontiformes</taxon>
        <taxon>Goodeidae</taxon>
        <taxon>Characodon</taxon>
    </lineage>
</organism>
<gene>
    <name evidence="1" type="ORF">CHARACLAT_032774</name>
</gene>
<reference evidence="1 2" key="1">
    <citation type="submission" date="2021-06" db="EMBL/GenBank/DDBJ databases">
        <authorList>
            <person name="Palmer J.M."/>
        </authorList>
    </citation>
    <scope>NUCLEOTIDE SEQUENCE [LARGE SCALE GENOMIC DNA]</scope>
    <source>
        <strain evidence="1 2">CL_MEX2019</strain>
        <tissue evidence="1">Muscle</tissue>
    </source>
</reference>
<evidence type="ECO:0000313" key="1">
    <source>
        <dbReference type="EMBL" id="MED6266154.1"/>
    </source>
</evidence>
<sequence length="121" mass="13418">MVTYAELWLLTKTDRTHKENQVPVEHGLQKKMGPACAEEVKAAVRSELCRKPLTLTFRPLGDPPNKHGEPVIVGGDRLRPTAVRQKPQAVVSLVDGVSEATDPETVPLNTCRHHLHQNPPH</sequence>
<dbReference type="EMBL" id="JAHUTJ010006124">
    <property type="protein sequence ID" value="MED6266154.1"/>
    <property type="molecule type" value="Genomic_DNA"/>
</dbReference>
<comment type="caution">
    <text evidence="1">The sequence shown here is derived from an EMBL/GenBank/DDBJ whole genome shotgun (WGS) entry which is preliminary data.</text>
</comment>
<accession>A0ABU7CX56</accession>
<protein>
    <submittedName>
        <fullName evidence="1">Uncharacterized protein</fullName>
    </submittedName>
</protein>